<protein>
    <submittedName>
        <fullName evidence="2">Uncharacterized protein</fullName>
    </submittedName>
</protein>
<dbReference type="EMBL" id="AEYP01002832">
    <property type="status" value="NOT_ANNOTATED_CDS"/>
    <property type="molecule type" value="Genomic_DNA"/>
</dbReference>
<dbReference type="AlphaFoldDB" id="M3Z011"/>
<name>M3Z011_MUSPF</name>
<dbReference type="Ensembl" id="ENSMPUT00000017173.1">
    <property type="protein sequence ID" value="ENSMPUP00000016922.1"/>
    <property type="gene ID" value="ENSMPUG00000017028.1"/>
</dbReference>
<organism evidence="2">
    <name type="scientific">Mustela putorius furo</name>
    <name type="common">European domestic ferret</name>
    <name type="synonym">Mustela furo</name>
    <dbReference type="NCBI Taxonomy" id="9669"/>
    <lineage>
        <taxon>Eukaryota</taxon>
        <taxon>Metazoa</taxon>
        <taxon>Chordata</taxon>
        <taxon>Craniata</taxon>
        <taxon>Vertebrata</taxon>
        <taxon>Euteleostomi</taxon>
        <taxon>Mammalia</taxon>
        <taxon>Eutheria</taxon>
        <taxon>Laurasiatheria</taxon>
        <taxon>Carnivora</taxon>
        <taxon>Caniformia</taxon>
        <taxon>Musteloidea</taxon>
        <taxon>Mustelidae</taxon>
        <taxon>Mustelinae</taxon>
        <taxon>Mustela</taxon>
    </lineage>
</organism>
<evidence type="ECO:0000256" key="1">
    <source>
        <dbReference type="SAM" id="MobiDB-lite"/>
    </source>
</evidence>
<sequence>MVPGSWDRVPCQTLCSSESLLSPLSPPSASSSSSTTTSSSPPTPASLRKRFSSTSTWLLHFEAAPGGLYRPGSSLGNVVRVRGRGGAWGCGEGLRVPESPGLRAGL</sequence>
<feature type="compositionally biased region" description="Low complexity" evidence="1">
    <location>
        <begin position="19"/>
        <end position="40"/>
    </location>
</feature>
<dbReference type="EMBL" id="AEYP01002834">
    <property type="status" value="NOT_ANNOTATED_CDS"/>
    <property type="molecule type" value="Genomic_DNA"/>
</dbReference>
<evidence type="ECO:0000313" key="2">
    <source>
        <dbReference type="Ensembl" id="ENSMPUP00000016922.1"/>
    </source>
</evidence>
<feature type="region of interest" description="Disordered" evidence="1">
    <location>
        <begin position="19"/>
        <end position="48"/>
    </location>
</feature>
<dbReference type="EMBL" id="AEYP01002829">
    <property type="status" value="NOT_ANNOTATED_CDS"/>
    <property type="molecule type" value="Genomic_DNA"/>
</dbReference>
<proteinExistence type="predicted"/>
<dbReference type="EMBL" id="AEYP01002833">
    <property type="status" value="NOT_ANNOTATED_CDS"/>
    <property type="molecule type" value="Genomic_DNA"/>
</dbReference>
<accession>M3Z011</accession>
<dbReference type="HOGENOM" id="CLU_2222346_0_0_1"/>
<reference evidence="2" key="1">
    <citation type="submission" date="2024-06" db="UniProtKB">
        <authorList>
            <consortium name="Ensembl"/>
        </authorList>
    </citation>
    <scope>IDENTIFICATION</scope>
</reference>
<dbReference type="EMBL" id="AEYP01002831">
    <property type="status" value="NOT_ANNOTATED_CDS"/>
    <property type="molecule type" value="Genomic_DNA"/>
</dbReference>
<dbReference type="EMBL" id="AEYP01002830">
    <property type="status" value="NOT_ANNOTATED_CDS"/>
    <property type="molecule type" value="Genomic_DNA"/>
</dbReference>
<dbReference type="InParanoid" id="M3Z011"/>